<dbReference type="Pfam" id="PF15849">
    <property type="entry name" value="DUF4722"/>
    <property type="match status" value="1"/>
</dbReference>
<sequence length="182" mass="19846">MAQYLFLAPGFTLPFSPLSPEAFEEIKCRAVKTWKQNALENQRCSTTYAGAFGRKGLDVSAYCHVAPSSPTRVHKPHPTDVFLVNQLHQLPGPYGTPRRTAGTDSGFHPNDTKAFQDHSHKIKHKAVIVASPLIPLDAIQQGMKDICLNGNQSQEESGAVLSASQDILTGWSGTHSAHSVRM</sequence>
<dbReference type="AlphaFoldDB" id="A0A9Q0XUN7"/>
<reference evidence="1" key="1">
    <citation type="journal article" date="2023" name="DNA Res.">
        <title>Chromosome-level genome assembly of Phrynocephalus forsythii using third-generation DNA sequencing and Hi-C analysis.</title>
        <authorList>
            <person name="Qi Y."/>
            <person name="Zhao W."/>
            <person name="Zhao Y."/>
            <person name="Niu C."/>
            <person name="Cao S."/>
            <person name="Zhang Y."/>
        </authorList>
    </citation>
    <scope>NUCLEOTIDE SEQUENCE</scope>
    <source>
        <tissue evidence="1">Muscle</tissue>
    </source>
</reference>
<dbReference type="InterPro" id="IPR031708">
    <property type="entry name" value="DUF4722"/>
</dbReference>
<gene>
    <name evidence="1" type="ORF">JRQ81_016671</name>
</gene>
<evidence type="ECO:0000313" key="2">
    <source>
        <dbReference type="Proteomes" id="UP001142489"/>
    </source>
</evidence>
<accession>A0A9Q0XUN7</accession>
<dbReference type="OrthoDB" id="9972253at2759"/>
<comment type="caution">
    <text evidence="1">The sequence shown here is derived from an EMBL/GenBank/DDBJ whole genome shotgun (WGS) entry which is preliminary data.</text>
</comment>
<proteinExistence type="predicted"/>
<evidence type="ECO:0000313" key="1">
    <source>
        <dbReference type="EMBL" id="KAJ7326912.1"/>
    </source>
</evidence>
<keyword evidence="2" id="KW-1185">Reference proteome</keyword>
<dbReference type="EMBL" id="JAPFRF010000007">
    <property type="protein sequence ID" value="KAJ7326912.1"/>
    <property type="molecule type" value="Genomic_DNA"/>
</dbReference>
<name>A0A9Q0XUN7_9SAUR</name>
<dbReference type="Proteomes" id="UP001142489">
    <property type="component" value="Unassembled WGS sequence"/>
</dbReference>
<organism evidence="1 2">
    <name type="scientific">Phrynocephalus forsythii</name>
    <dbReference type="NCBI Taxonomy" id="171643"/>
    <lineage>
        <taxon>Eukaryota</taxon>
        <taxon>Metazoa</taxon>
        <taxon>Chordata</taxon>
        <taxon>Craniata</taxon>
        <taxon>Vertebrata</taxon>
        <taxon>Euteleostomi</taxon>
        <taxon>Lepidosauria</taxon>
        <taxon>Squamata</taxon>
        <taxon>Bifurcata</taxon>
        <taxon>Unidentata</taxon>
        <taxon>Episquamata</taxon>
        <taxon>Toxicofera</taxon>
        <taxon>Iguania</taxon>
        <taxon>Acrodonta</taxon>
        <taxon>Agamidae</taxon>
        <taxon>Agaminae</taxon>
        <taxon>Phrynocephalus</taxon>
    </lineage>
</organism>
<protein>
    <submittedName>
        <fullName evidence="1">Uncharacterized protein</fullName>
    </submittedName>
</protein>